<organism evidence="2 3">
    <name type="scientific">Thiohalomonas denitrificans</name>
    <dbReference type="NCBI Taxonomy" id="415747"/>
    <lineage>
        <taxon>Bacteria</taxon>
        <taxon>Pseudomonadati</taxon>
        <taxon>Pseudomonadota</taxon>
        <taxon>Gammaproteobacteria</taxon>
        <taxon>Thiohalomonadales</taxon>
        <taxon>Thiohalomonadaceae</taxon>
        <taxon>Thiohalomonas</taxon>
    </lineage>
</organism>
<feature type="coiled-coil region" evidence="1">
    <location>
        <begin position="38"/>
        <end position="99"/>
    </location>
</feature>
<keyword evidence="1" id="KW-0175">Coiled coil</keyword>
<evidence type="ECO:0000313" key="3">
    <source>
        <dbReference type="Proteomes" id="UP000199648"/>
    </source>
</evidence>
<dbReference type="EMBL" id="FMWD01000010">
    <property type="protein sequence ID" value="SCZ65547.1"/>
    <property type="molecule type" value="Genomic_DNA"/>
</dbReference>
<proteinExistence type="predicted"/>
<accession>A0A1G5QUW7</accession>
<evidence type="ECO:0000256" key="1">
    <source>
        <dbReference type="SAM" id="Coils"/>
    </source>
</evidence>
<keyword evidence="3" id="KW-1185">Reference proteome</keyword>
<dbReference type="InterPro" id="IPR046634">
    <property type="entry name" value="DUF6746"/>
</dbReference>
<dbReference type="AlphaFoldDB" id="A0A1G5QUW7"/>
<protein>
    <submittedName>
        <fullName evidence="2">Uncharacterized protein</fullName>
    </submittedName>
</protein>
<dbReference type="Proteomes" id="UP000199648">
    <property type="component" value="Unassembled WGS sequence"/>
</dbReference>
<dbReference type="Pfam" id="PF20531">
    <property type="entry name" value="DUF6746"/>
    <property type="match status" value="1"/>
</dbReference>
<sequence length="129" mass="14698">MKQRQFYWIPILLWGLLGLGTSGIAYAEPIDHFKGEPANSLEQALENLAEYNQKLEATLSERELNATSLGNIHQYTYTLENALGKIHEELRQLADTLEEVHIASETNDTETVLTKSREYLSVSRQAIRH</sequence>
<gene>
    <name evidence="2" type="ORF">SAMN03097708_02837</name>
</gene>
<evidence type="ECO:0000313" key="2">
    <source>
        <dbReference type="EMBL" id="SCZ65547.1"/>
    </source>
</evidence>
<dbReference type="RefSeq" id="WP_217632007.1">
    <property type="nucleotide sequence ID" value="NZ_FMWD01000010.1"/>
</dbReference>
<reference evidence="2 3" key="1">
    <citation type="submission" date="2016-10" db="EMBL/GenBank/DDBJ databases">
        <authorList>
            <person name="de Groot N.N."/>
        </authorList>
    </citation>
    <scope>NUCLEOTIDE SEQUENCE [LARGE SCALE GENOMIC DNA]</scope>
    <source>
        <strain evidence="2 3">HLD2</strain>
    </source>
</reference>
<name>A0A1G5QUW7_9GAMM</name>